<dbReference type="Pfam" id="PF11716">
    <property type="entry name" value="MDMPI_N"/>
    <property type="match status" value="1"/>
</dbReference>
<dbReference type="NCBIfam" id="TIGR03086">
    <property type="entry name" value="TIGR03086 family metal-binding protein"/>
    <property type="match status" value="1"/>
</dbReference>
<dbReference type="NCBIfam" id="TIGR03083">
    <property type="entry name" value="maleylpyruvate isomerase family mycothiol-dependent enzyme"/>
    <property type="match status" value="1"/>
</dbReference>
<sequence length="183" mass="19644">MTASVEDLARASAAVGDLLAGVRDDQWTAPTPCSAWNVRDVVEHLVTVNLTFAALINDSPLPERGADLLGDDPVEAYRTSASSLLAIFDHPEIRERSHSGPLAEQLRLRLADLVTHGWDLAQATGIPARLPGELAEQSLAFLQEQLAIRPRGAQFAEAQHIEDTAPAIDRLAAFAGRSVPPKS</sequence>
<evidence type="ECO:0000313" key="2">
    <source>
        <dbReference type="EMBL" id="QXN92811.1"/>
    </source>
</evidence>
<dbReference type="EMBL" id="CP078145">
    <property type="protein sequence ID" value="QXN92811.1"/>
    <property type="molecule type" value="Genomic_DNA"/>
</dbReference>
<keyword evidence="3" id="KW-1185">Reference proteome</keyword>
<feature type="domain" description="Mycothiol-dependent maleylpyruvate isomerase metal-binding" evidence="1">
    <location>
        <begin position="8"/>
        <end position="121"/>
    </location>
</feature>
<dbReference type="InterPro" id="IPR017520">
    <property type="entry name" value="CHP03086"/>
</dbReference>
<gene>
    <name evidence="2" type="ORF">KV110_06710</name>
</gene>
<accession>A0ABX8RU69</accession>
<organism evidence="2 3">
    <name type="scientific">Nocardia iowensis</name>
    <dbReference type="NCBI Taxonomy" id="204891"/>
    <lineage>
        <taxon>Bacteria</taxon>
        <taxon>Bacillati</taxon>
        <taxon>Actinomycetota</taxon>
        <taxon>Actinomycetes</taxon>
        <taxon>Mycobacteriales</taxon>
        <taxon>Nocardiaceae</taxon>
        <taxon>Nocardia</taxon>
    </lineage>
</organism>
<dbReference type="Proteomes" id="UP000694257">
    <property type="component" value="Chromosome"/>
</dbReference>
<name>A0ABX8RU69_NOCIO</name>
<protein>
    <submittedName>
        <fullName evidence="2">TIGR03086 family protein</fullName>
    </submittedName>
</protein>
<reference evidence="2 3" key="1">
    <citation type="submission" date="2021-07" db="EMBL/GenBank/DDBJ databases">
        <title>Whole Genome Sequence of Nocardia Iowensis.</title>
        <authorList>
            <person name="Lamm A."/>
            <person name="Collins-Fairclough A.M."/>
            <person name="Bunk B."/>
            <person name="Sproer C."/>
        </authorList>
    </citation>
    <scope>NUCLEOTIDE SEQUENCE [LARGE SCALE GENOMIC DNA]</scope>
    <source>
        <strain evidence="2 3">NRRL 5646</strain>
    </source>
</reference>
<proteinExistence type="predicted"/>
<dbReference type="InterPro" id="IPR017517">
    <property type="entry name" value="Maleyloyr_isom"/>
</dbReference>
<evidence type="ECO:0000259" key="1">
    <source>
        <dbReference type="Pfam" id="PF11716"/>
    </source>
</evidence>
<dbReference type="InterPro" id="IPR024344">
    <property type="entry name" value="MDMPI_metal-binding"/>
</dbReference>
<evidence type="ECO:0000313" key="3">
    <source>
        <dbReference type="Proteomes" id="UP000694257"/>
    </source>
</evidence>
<dbReference type="RefSeq" id="WP_218474361.1">
    <property type="nucleotide sequence ID" value="NZ_BAABJN010000005.1"/>
</dbReference>